<reference evidence="2" key="2">
    <citation type="submission" date="2016-06" db="EMBL/GenBank/DDBJ databases">
        <title>The genome of a short-lived fish provides insights into sex chromosome evolution and the genetic control of aging.</title>
        <authorList>
            <person name="Reichwald K."/>
            <person name="Felder M."/>
            <person name="Petzold A."/>
            <person name="Koch P."/>
            <person name="Groth M."/>
            <person name="Platzer M."/>
        </authorList>
    </citation>
    <scope>NUCLEOTIDE SEQUENCE</scope>
    <source>
        <tissue evidence="2">Brain</tissue>
    </source>
</reference>
<name>A0A1A8JD36_NOTKU</name>
<accession>A0A1A8JD36</accession>
<proteinExistence type="predicted"/>
<gene>
    <name evidence="2" type="primary">Nfu_g_1_011169</name>
</gene>
<organism evidence="2">
    <name type="scientific">Nothobranchius kuhntae</name>
    <name type="common">Beira killifish</name>
    <dbReference type="NCBI Taxonomy" id="321403"/>
    <lineage>
        <taxon>Eukaryota</taxon>
        <taxon>Metazoa</taxon>
        <taxon>Chordata</taxon>
        <taxon>Craniata</taxon>
        <taxon>Vertebrata</taxon>
        <taxon>Euteleostomi</taxon>
        <taxon>Actinopterygii</taxon>
        <taxon>Neopterygii</taxon>
        <taxon>Teleostei</taxon>
        <taxon>Neoteleostei</taxon>
        <taxon>Acanthomorphata</taxon>
        <taxon>Ovalentaria</taxon>
        <taxon>Atherinomorphae</taxon>
        <taxon>Cyprinodontiformes</taxon>
        <taxon>Nothobranchiidae</taxon>
        <taxon>Nothobranchius</taxon>
    </lineage>
</organism>
<protein>
    <submittedName>
        <fullName evidence="2">Uncharacterized protein</fullName>
    </submittedName>
</protein>
<evidence type="ECO:0000256" key="1">
    <source>
        <dbReference type="SAM" id="Coils"/>
    </source>
</evidence>
<evidence type="ECO:0000313" key="2">
    <source>
        <dbReference type="EMBL" id="SBR07795.1"/>
    </source>
</evidence>
<feature type="coiled-coil region" evidence="1">
    <location>
        <begin position="139"/>
        <end position="166"/>
    </location>
</feature>
<dbReference type="EMBL" id="HAED01021129">
    <property type="protein sequence ID" value="SBR07795.1"/>
    <property type="molecule type" value="Transcribed_RNA"/>
</dbReference>
<dbReference type="AlphaFoldDB" id="A0A1A8JD36"/>
<sequence>MAAVRSTGDSVLLEPCGDSDPDLEEAAGMVLFLSDRRRVQKVLWRQLFVLDSMMSLLEGLESVQHLMARPCPSLPEGVARRRWKALKGEDRSELEETEMLLRCLQDQAHKIHDRKQKLAHLVQQLHGRKQQREQHETLLHKAQKALLSCDQQLKQLKKEAEAVISQLITWQSLRDELQGRVAAMLDFMQINLLAFNQSELSVEIRPRLCSSLSSNKLESLKLSVTWDHVDQFSLQVDEGTAGLVEGCLSGRWAEFSTTLLEVIQGYACQAELLSEVQALRSSFAIDWRPSQRLLVYLKTSSLVCHLKVEEGYPHSGRAQLLSVRRDGQPVDTSELKPRKADLSLTEWLVFLCSSPLI</sequence>
<keyword evidence="1" id="KW-0175">Coiled coil</keyword>
<reference evidence="2" key="1">
    <citation type="submission" date="2016-05" db="EMBL/GenBank/DDBJ databases">
        <authorList>
            <person name="Lavstsen T."/>
            <person name="Jespersen J.S."/>
        </authorList>
    </citation>
    <scope>NUCLEOTIDE SEQUENCE</scope>
    <source>
        <tissue evidence="2">Brain</tissue>
    </source>
</reference>